<organism evidence="1 2">
    <name type="scientific">Recurvomyces mirabilis</name>
    <dbReference type="NCBI Taxonomy" id="574656"/>
    <lineage>
        <taxon>Eukaryota</taxon>
        <taxon>Fungi</taxon>
        <taxon>Dikarya</taxon>
        <taxon>Ascomycota</taxon>
        <taxon>Pezizomycotina</taxon>
        <taxon>Dothideomycetes</taxon>
        <taxon>Dothideomycetidae</taxon>
        <taxon>Mycosphaerellales</taxon>
        <taxon>Teratosphaeriaceae</taxon>
        <taxon>Recurvomyces</taxon>
    </lineage>
</organism>
<evidence type="ECO:0000313" key="2">
    <source>
        <dbReference type="Proteomes" id="UP001274830"/>
    </source>
</evidence>
<dbReference type="EMBL" id="JAUTXT010000011">
    <property type="protein sequence ID" value="KAK3676212.1"/>
    <property type="molecule type" value="Genomic_DNA"/>
</dbReference>
<dbReference type="Proteomes" id="UP001274830">
    <property type="component" value="Unassembled WGS sequence"/>
</dbReference>
<evidence type="ECO:0000313" key="1">
    <source>
        <dbReference type="EMBL" id="KAK3676212.1"/>
    </source>
</evidence>
<keyword evidence="2" id="KW-1185">Reference proteome</keyword>
<gene>
    <name evidence="1" type="ORF">LTR78_003962</name>
</gene>
<dbReference type="AlphaFoldDB" id="A0AAE1C3B9"/>
<accession>A0AAE1C3B9</accession>
<comment type="caution">
    <text evidence="1">The sequence shown here is derived from an EMBL/GenBank/DDBJ whole genome shotgun (WGS) entry which is preliminary data.</text>
</comment>
<name>A0AAE1C3B9_9PEZI</name>
<reference evidence="1" key="1">
    <citation type="submission" date="2023-07" db="EMBL/GenBank/DDBJ databases">
        <title>Black Yeasts Isolated from many extreme environments.</title>
        <authorList>
            <person name="Coleine C."/>
            <person name="Stajich J.E."/>
            <person name="Selbmann L."/>
        </authorList>
    </citation>
    <scope>NUCLEOTIDE SEQUENCE</scope>
    <source>
        <strain evidence="1">CCFEE 5485</strain>
    </source>
</reference>
<sequence>MKLSPQFLGYLFGEPDYWAPGDYAEYNADGVLSRIESFSQQPRWHIHTKDMPFSTYMAFEPKTDSTTYIVVGDSDHLGMREMKRRLLDNLRSTEYQDPFMFHAMIVHETFLDAKTVITPVRHQLYDQLDRVDNYSKKSAHERGKGDLEELTIGLHVVSQEIDSMTAGTDMTSMIVRRLIKGHTRYRESLGSVALVNSSTKTADALDYLAESVDAQRRWLESYKARKDIAMNLVSANFVLEKISH</sequence>
<proteinExistence type="predicted"/>
<protein>
    <submittedName>
        <fullName evidence="1">Uncharacterized protein</fullName>
    </submittedName>
</protein>